<dbReference type="EMBL" id="MJMJ01000044">
    <property type="protein sequence ID" value="OLQ86159.1"/>
    <property type="molecule type" value="Genomic_DNA"/>
</dbReference>
<dbReference type="AlphaFoldDB" id="A0A1Q9HAL6"/>
<name>A0A1Q9HAL6_9VIBR</name>
<gene>
    <name evidence="1" type="ORF">BIY22_12990</name>
</gene>
<dbReference type="OrthoDB" id="88385at2"/>
<accession>A0A1Q9HAL6</accession>
<reference evidence="1 2" key="1">
    <citation type="submission" date="2016-09" db="EMBL/GenBank/DDBJ databases">
        <title>Genomic Taxonomy of the Vibrionaceae.</title>
        <authorList>
            <person name="Gonzalez-Castillo A."/>
            <person name="Gomez-Gil B."/>
            <person name="Enciso-Ibarra K."/>
        </authorList>
    </citation>
    <scope>NUCLEOTIDE SEQUENCE [LARGE SCALE GENOMIC DNA]</scope>
    <source>
        <strain evidence="1 2">CAIM 703</strain>
    </source>
</reference>
<dbReference type="Pfam" id="PF07922">
    <property type="entry name" value="Glyco_transf_52"/>
    <property type="match status" value="1"/>
</dbReference>
<sequence length="327" mass="38663">MKKIIHCYNSKELLFSLIEFFESDNTVLILTAENTRVSTSIINKISELKHNYRNRIFINYVDVSRNNTILRKLFNKIKLYAFLADISFRFAFRKKRFYFFNITKVYEILKFRSENSLLEHGSGTYSDRTMSWKGDRLFNNSFCGGLSSRINYVLLQKPELAPEAILEKVRKYDVYAKFKKINVEHQKTINDIFSLDLSIDYKNVLITQHYSESGYFSESEKVDIYKKIIHEFNLDSVCIKPHPRETTDYKSFIECEVIDKYLPFELLLLNDINFDNVITISSSTGLIDSDKTKVHVLGDSYDKRIYDEEVRREKEDKIINVNKDYTT</sequence>
<evidence type="ECO:0008006" key="3">
    <source>
        <dbReference type="Google" id="ProtNLM"/>
    </source>
</evidence>
<dbReference type="RefSeq" id="WP_075710675.1">
    <property type="nucleotide sequence ID" value="NZ_MJMJ01000044.1"/>
</dbReference>
<dbReference type="Gene3D" id="3.40.50.11110">
    <property type="entry name" value="Sialyltransferase, C-terminal GT-B Rossman nucleotide-binding domain"/>
    <property type="match status" value="1"/>
</dbReference>
<dbReference type="STRING" id="1381081.BIY22_12990"/>
<evidence type="ECO:0000313" key="1">
    <source>
        <dbReference type="EMBL" id="OLQ86159.1"/>
    </source>
</evidence>
<organism evidence="1 2">
    <name type="scientific">Vibrio panuliri</name>
    <dbReference type="NCBI Taxonomy" id="1381081"/>
    <lineage>
        <taxon>Bacteria</taxon>
        <taxon>Pseudomonadati</taxon>
        <taxon>Pseudomonadota</taxon>
        <taxon>Gammaproteobacteria</taxon>
        <taxon>Vibrionales</taxon>
        <taxon>Vibrionaceae</taxon>
        <taxon>Vibrio</taxon>
    </lineage>
</organism>
<evidence type="ECO:0000313" key="2">
    <source>
        <dbReference type="Proteomes" id="UP000186313"/>
    </source>
</evidence>
<protein>
    <recommendedName>
        <fullName evidence="3">Lipooligosaccharide sialyltransferase</fullName>
    </recommendedName>
</protein>
<dbReference type="InterPro" id="IPR012477">
    <property type="entry name" value="Glyco_transf_52"/>
</dbReference>
<dbReference type="Proteomes" id="UP000186313">
    <property type="component" value="Unassembled WGS sequence"/>
</dbReference>
<proteinExistence type="predicted"/>
<comment type="caution">
    <text evidence="1">The sequence shown here is derived from an EMBL/GenBank/DDBJ whole genome shotgun (WGS) entry which is preliminary data.</text>
</comment>